<dbReference type="Pfam" id="PF09351">
    <property type="entry name" value="DUF1993"/>
    <property type="match status" value="1"/>
</dbReference>
<dbReference type="EMBL" id="KV878582">
    <property type="protein sequence ID" value="OJJ63349.1"/>
    <property type="molecule type" value="Genomic_DNA"/>
</dbReference>
<evidence type="ECO:0000313" key="1">
    <source>
        <dbReference type="EMBL" id="OJJ63349.1"/>
    </source>
</evidence>
<dbReference type="STRING" id="1036612.A0A1L9TV92"/>
<reference evidence="2" key="1">
    <citation type="journal article" date="2017" name="Genome Biol.">
        <title>Comparative genomics reveals high biological diversity and specific adaptations in the industrially and medically important fungal genus Aspergillus.</title>
        <authorList>
            <person name="de Vries R.P."/>
            <person name="Riley R."/>
            <person name="Wiebenga A."/>
            <person name="Aguilar-Osorio G."/>
            <person name="Amillis S."/>
            <person name="Uchima C.A."/>
            <person name="Anderluh G."/>
            <person name="Asadollahi M."/>
            <person name="Askin M."/>
            <person name="Barry K."/>
            <person name="Battaglia E."/>
            <person name="Bayram O."/>
            <person name="Benocci T."/>
            <person name="Braus-Stromeyer S.A."/>
            <person name="Caldana C."/>
            <person name="Canovas D."/>
            <person name="Cerqueira G.C."/>
            <person name="Chen F."/>
            <person name="Chen W."/>
            <person name="Choi C."/>
            <person name="Clum A."/>
            <person name="Dos Santos R.A."/>
            <person name="Damasio A.R."/>
            <person name="Diallinas G."/>
            <person name="Emri T."/>
            <person name="Fekete E."/>
            <person name="Flipphi M."/>
            <person name="Freyberg S."/>
            <person name="Gallo A."/>
            <person name="Gournas C."/>
            <person name="Habgood R."/>
            <person name="Hainaut M."/>
            <person name="Harispe M.L."/>
            <person name="Henrissat B."/>
            <person name="Hilden K.S."/>
            <person name="Hope R."/>
            <person name="Hossain A."/>
            <person name="Karabika E."/>
            <person name="Karaffa L."/>
            <person name="Karanyi Z."/>
            <person name="Krasevec N."/>
            <person name="Kuo A."/>
            <person name="Kusch H."/>
            <person name="LaButti K."/>
            <person name="Lagendijk E.L."/>
            <person name="Lapidus A."/>
            <person name="Levasseur A."/>
            <person name="Lindquist E."/>
            <person name="Lipzen A."/>
            <person name="Logrieco A.F."/>
            <person name="MacCabe A."/>
            <person name="Maekelae M.R."/>
            <person name="Malavazi I."/>
            <person name="Melin P."/>
            <person name="Meyer V."/>
            <person name="Mielnichuk N."/>
            <person name="Miskei M."/>
            <person name="Molnar A.P."/>
            <person name="Mule G."/>
            <person name="Ngan C.Y."/>
            <person name="Orejas M."/>
            <person name="Orosz E."/>
            <person name="Ouedraogo J.P."/>
            <person name="Overkamp K.M."/>
            <person name="Park H.-S."/>
            <person name="Perrone G."/>
            <person name="Piumi F."/>
            <person name="Punt P.J."/>
            <person name="Ram A.F."/>
            <person name="Ramon A."/>
            <person name="Rauscher S."/>
            <person name="Record E."/>
            <person name="Riano-Pachon D.M."/>
            <person name="Robert V."/>
            <person name="Roehrig J."/>
            <person name="Ruller R."/>
            <person name="Salamov A."/>
            <person name="Salih N.S."/>
            <person name="Samson R.A."/>
            <person name="Sandor E."/>
            <person name="Sanguinetti M."/>
            <person name="Schuetze T."/>
            <person name="Sepcic K."/>
            <person name="Shelest E."/>
            <person name="Sherlock G."/>
            <person name="Sophianopoulou V."/>
            <person name="Squina F.M."/>
            <person name="Sun H."/>
            <person name="Susca A."/>
            <person name="Todd R.B."/>
            <person name="Tsang A."/>
            <person name="Unkles S.E."/>
            <person name="van de Wiele N."/>
            <person name="van Rossen-Uffink D."/>
            <person name="Oliveira J.V."/>
            <person name="Vesth T.C."/>
            <person name="Visser J."/>
            <person name="Yu J.-H."/>
            <person name="Zhou M."/>
            <person name="Andersen M.R."/>
            <person name="Archer D.B."/>
            <person name="Baker S.E."/>
            <person name="Benoit I."/>
            <person name="Brakhage A.A."/>
            <person name="Braus G.H."/>
            <person name="Fischer R."/>
            <person name="Frisvad J.C."/>
            <person name="Goldman G.H."/>
            <person name="Houbraken J."/>
            <person name="Oakley B."/>
            <person name="Pocsi I."/>
            <person name="Scazzocchio C."/>
            <person name="Seiboth B."/>
            <person name="vanKuyk P.A."/>
            <person name="Wortman J."/>
            <person name="Dyer P.S."/>
            <person name="Grigoriev I.V."/>
        </authorList>
    </citation>
    <scope>NUCLEOTIDE SEQUENCE [LARGE SCALE GENOMIC DNA]</scope>
    <source>
        <strain evidence="2">CBS 593.65</strain>
    </source>
</reference>
<evidence type="ECO:0008006" key="3">
    <source>
        <dbReference type="Google" id="ProtNLM"/>
    </source>
</evidence>
<dbReference type="PANTHER" id="PTHR36922:SF1">
    <property type="entry name" value="DUF1993 DOMAIN-CONTAINING PROTEIN"/>
    <property type="match status" value="1"/>
</dbReference>
<accession>A0A1L9TV92</accession>
<evidence type="ECO:0000313" key="2">
    <source>
        <dbReference type="Proteomes" id="UP000184356"/>
    </source>
</evidence>
<dbReference type="InterPro" id="IPR018531">
    <property type="entry name" value="DUF1993"/>
</dbReference>
<dbReference type="Gene3D" id="1.20.120.450">
    <property type="entry name" value="dinb family like domain"/>
    <property type="match status" value="1"/>
</dbReference>
<dbReference type="RefSeq" id="XP_040707155.1">
    <property type="nucleotide sequence ID" value="XM_040840846.1"/>
</dbReference>
<dbReference type="InterPro" id="IPR034660">
    <property type="entry name" value="DinB/YfiT-like"/>
</dbReference>
<sequence>MATYDSTIAITQGILTTLTHILTKAEQEHPNPSSLLDARLHPDMYPLTDQVRCLTQFSEYLCARLSDREATQLGSKPNTFAECHARIEGVLQTLRGADRDLVNAQGEAVKPTSRGPLGDVDMSGAVYAHAVVLPNIYFHLATVYGILRAQGVRVGKMDYYQGFVPLQGPASTGNHA</sequence>
<keyword evidence="2" id="KW-1185">Reference proteome</keyword>
<dbReference type="OrthoDB" id="3724345at2759"/>
<gene>
    <name evidence="1" type="ORF">ASPSYDRAFT_138484</name>
</gene>
<dbReference type="PANTHER" id="PTHR36922">
    <property type="entry name" value="BLL2446 PROTEIN"/>
    <property type="match status" value="1"/>
</dbReference>
<dbReference type="GeneID" id="63756919"/>
<organism evidence="1 2">
    <name type="scientific">Aspergillus sydowii CBS 593.65</name>
    <dbReference type="NCBI Taxonomy" id="1036612"/>
    <lineage>
        <taxon>Eukaryota</taxon>
        <taxon>Fungi</taxon>
        <taxon>Dikarya</taxon>
        <taxon>Ascomycota</taxon>
        <taxon>Pezizomycotina</taxon>
        <taxon>Eurotiomycetes</taxon>
        <taxon>Eurotiomycetidae</taxon>
        <taxon>Eurotiales</taxon>
        <taxon>Aspergillaceae</taxon>
        <taxon>Aspergillus</taxon>
        <taxon>Aspergillus subgen. Nidulantes</taxon>
    </lineage>
</organism>
<name>A0A1L9TV92_9EURO</name>
<dbReference type="Proteomes" id="UP000184356">
    <property type="component" value="Unassembled WGS sequence"/>
</dbReference>
<proteinExistence type="predicted"/>
<dbReference type="VEuPathDB" id="FungiDB:ASPSYDRAFT_138484"/>
<dbReference type="AlphaFoldDB" id="A0A1L9TV92"/>
<protein>
    <recommendedName>
        <fullName evidence="3">DUF1993 domain-containing protein</fullName>
    </recommendedName>
</protein>
<dbReference type="SUPFAM" id="SSF109854">
    <property type="entry name" value="DinB/YfiT-like putative metalloenzymes"/>
    <property type="match status" value="1"/>
</dbReference>